<comment type="caution">
    <text evidence="2">The sequence shown here is derived from an EMBL/GenBank/DDBJ whole genome shotgun (WGS) entry which is preliminary data.</text>
</comment>
<reference evidence="2 3" key="1">
    <citation type="submission" date="2016-10" db="EMBL/GenBank/DDBJ databases">
        <authorList>
            <person name="Varghese N."/>
            <person name="Submissions S."/>
        </authorList>
    </citation>
    <scope>NUCLEOTIDE SEQUENCE [LARGE SCALE GENOMIC DNA]</scope>
    <source>
        <strain evidence="2 3">IAM 15147</strain>
    </source>
</reference>
<protein>
    <recommendedName>
        <fullName evidence="4">Lipoprotein</fullName>
    </recommendedName>
</protein>
<dbReference type="PROSITE" id="PS51257">
    <property type="entry name" value="PROKAR_LIPOPROTEIN"/>
    <property type="match status" value="1"/>
</dbReference>
<dbReference type="Proteomes" id="UP000198506">
    <property type="component" value="Unassembled WGS sequence"/>
</dbReference>
<evidence type="ECO:0008006" key="4">
    <source>
        <dbReference type="Google" id="ProtNLM"/>
    </source>
</evidence>
<feature type="compositionally biased region" description="Acidic residues" evidence="1">
    <location>
        <begin position="60"/>
        <end position="74"/>
    </location>
</feature>
<feature type="region of interest" description="Disordered" evidence="1">
    <location>
        <begin position="36"/>
        <end position="77"/>
    </location>
</feature>
<accession>A0AA94KZ38</accession>
<name>A0AA94KZ38_9MICO</name>
<gene>
    <name evidence="2" type="ORF">SAMN04487783_0953</name>
</gene>
<evidence type="ECO:0000256" key="1">
    <source>
        <dbReference type="SAM" id="MobiDB-lite"/>
    </source>
</evidence>
<evidence type="ECO:0000313" key="2">
    <source>
        <dbReference type="EMBL" id="SFS07386.1"/>
    </source>
</evidence>
<keyword evidence="3" id="KW-1185">Reference proteome</keyword>
<proteinExistence type="predicted"/>
<dbReference type="AlphaFoldDB" id="A0AA94KZ38"/>
<organism evidence="2 3">
    <name type="scientific">Agrococcus baldri</name>
    <dbReference type="NCBI Taxonomy" id="153730"/>
    <lineage>
        <taxon>Bacteria</taxon>
        <taxon>Bacillati</taxon>
        <taxon>Actinomycetota</taxon>
        <taxon>Actinomycetes</taxon>
        <taxon>Micrococcales</taxon>
        <taxon>Microbacteriaceae</taxon>
        <taxon>Agrococcus</taxon>
    </lineage>
</organism>
<evidence type="ECO:0000313" key="3">
    <source>
        <dbReference type="Proteomes" id="UP000198506"/>
    </source>
</evidence>
<dbReference type="EMBL" id="FOZN01000002">
    <property type="protein sequence ID" value="SFS07386.1"/>
    <property type="molecule type" value="Genomic_DNA"/>
</dbReference>
<dbReference type="RefSeq" id="WP_092916459.1">
    <property type="nucleotide sequence ID" value="NZ_FOZN01000002.1"/>
</dbReference>
<feature type="compositionally biased region" description="Gly residues" evidence="1">
    <location>
        <begin position="43"/>
        <end position="52"/>
    </location>
</feature>
<sequence>MRDHRTAGPKFGALIALTLGAALLLSGCSSSIDPEASEQAAVTGGGPGGGSTKAGRPADDAADADGEADAEAEPAEPATEALAGAACLTGSWVVDNEHFGELMSSVSGSAVDDIEGVTTVTFRDDGTTTTHYDEWQHTITMDSATVTIVKDGEDSGVYEVAEDGSMTLTDTDLGATTTSQMTMGGQTVAHQAPPQPSVFSRATFRCEGDALTVTAEGATTILHRED</sequence>